<protein>
    <recommendedName>
        <fullName evidence="1">J domain-containing protein</fullName>
    </recommendedName>
</protein>
<evidence type="ECO:0000313" key="2">
    <source>
        <dbReference type="EMBL" id="EDO31958.1"/>
    </source>
</evidence>
<dbReference type="PANTHER" id="PTHR44873:SF1">
    <property type="entry name" value="DNAJ HOMOLOG SUBFAMILY C MEMBER 30, MITOCHONDRIAL"/>
    <property type="match status" value="1"/>
</dbReference>
<proteinExistence type="predicted"/>
<dbReference type="Proteomes" id="UP000001593">
    <property type="component" value="Unassembled WGS sequence"/>
</dbReference>
<dbReference type="EMBL" id="DS469859">
    <property type="protein sequence ID" value="EDO31958.1"/>
    <property type="molecule type" value="Genomic_DNA"/>
</dbReference>
<dbReference type="PRINTS" id="PR00625">
    <property type="entry name" value="JDOMAIN"/>
</dbReference>
<dbReference type="Pfam" id="PF00226">
    <property type="entry name" value="DnaJ"/>
    <property type="match status" value="1"/>
</dbReference>
<dbReference type="PANTHER" id="PTHR44873">
    <property type="entry name" value="DNAJ HOMOLOG SUBFAMILY C MEMBER 30, MITOCHONDRIAL"/>
    <property type="match status" value="1"/>
</dbReference>
<feature type="domain" description="J" evidence="1">
    <location>
        <begin position="7"/>
        <end position="72"/>
    </location>
</feature>
<dbReference type="OMA" id="FIVINEA"/>
<dbReference type="InParanoid" id="A7SWG4"/>
<feature type="non-terminal residue" evidence="2">
    <location>
        <position position="78"/>
    </location>
</feature>
<dbReference type="eggNOG" id="KOG0714">
    <property type="taxonomic scope" value="Eukaryota"/>
</dbReference>
<dbReference type="PROSITE" id="PS00636">
    <property type="entry name" value="DNAJ_1"/>
    <property type="match status" value="1"/>
</dbReference>
<evidence type="ECO:0000313" key="3">
    <source>
        <dbReference type="Proteomes" id="UP000001593"/>
    </source>
</evidence>
<dbReference type="HOGENOM" id="CLU_017633_18_2_1"/>
<dbReference type="PhylomeDB" id="A7SWG4"/>
<dbReference type="CDD" id="cd06257">
    <property type="entry name" value="DnaJ"/>
    <property type="match status" value="1"/>
</dbReference>
<sequence>KPGSKKNYYNVLGVSPKASQSKIKDAYYKLSMKHHPDRHQGSDKKHEVFQEIAEAYSVLGNLESRKQYDRGLIVEGSL</sequence>
<name>A7SWG4_NEMVE</name>
<dbReference type="STRING" id="45351.A7SWG4"/>
<evidence type="ECO:0000259" key="1">
    <source>
        <dbReference type="PROSITE" id="PS50076"/>
    </source>
</evidence>
<dbReference type="SUPFAM" id="SSF46565">
    <property type="entry name" value="Chaperone J-domain"/>
    <property type="match status" value="1"/>
</dbReference>
<keyword evidence="3" id="KW-1185">Reference proteome</keyword>
<dbReference type="AlphaFoldDB" id="A7SWG4"/>
<dbReference type="SMART" id="SM00271">
    <property type="entry name" value="DnaJ"/>
    <property type="match status" value="1"/>
</dbReference>
<accession>A7SWG4</accession>
<dbReference type="InterPro" id="IPR036869">
    <property type="entry name" value="J_dom_sf"/>
</dbReference>
<dbReference type="PROSITE" id="PS50076">
    <property type="entry name" value="DNAJ_2"/>
    <property type="match status" value="1"/>
</dbReference>
<dbReference type="InterPro" id="IPR053025">
    <property type="entry name" value="Mito_ATP_Synthase-Asso"/>
</dbReference>
<organism evidence="2 3">
    <name type="scientific">Nematostella vectensis</name>
    <name type="common">Starlet sea anemone</name>
    <dbReference type="NCBI Taxonomy" id="45351"/>
    <lineage>
        <taxon>Eukaryota</taxon>
        <taxon>Metazoa</taxon>
        <taxon>Cnidaria</taxon>
        <taxon>Anthozoa</taxon>
        <taxon>Hexacorallia</taxon>
        <taxon>Actiniaria</taxon>
        <taxon>Edwardsiidae</taxon>
        <taxon>Nematostella</taxon>
    </lineage>
</organism>
<gene>
    <name evidence="2" type="ORF">NEMVEDRAFT_v1g47171</name>
</gene>
<reference evidence="2 3" key="1">
    <citation type="journal article" date="2007" name="Science">
        <title>Sea anemone genome reveals ancestral eumetazoan gene repertoire and genomic organization.</title>
        <authorList>
            <person name="Putnam N.H."/>
            <person name="Srivastava M."/>
            <person name="Hellsten U."/>
            <person name="Dirks B."/>
            <person name="Chapman J."/>
            <person name="Salamov A."/>
            <person name="Terry A."/>
            <person name="Shapiro H."/>
            <person name="Lindquist E."/>
            <person name="Kapitonov V.V."/>
            <person name="Jurka J."/>
            <person name="Genikhovich G."/>
            <person name="Grigoriev I.V."/>
            <person name="Lucas S.M."/>
            <person name="Steele R.E."/>
            <person name="Finnerty J.R."/>
            <person name="Technau U."/>
            <person name="Martindale M.Q."/>
            <person name="Rokhsar D.S."/>
        </authorList>
    </citation>
    <scope>NUCLEOTIDE SEQUENCE [LARGE SCALE GENOMIC DNA]</scope>
    <source>
        <strain evidence="3">CH2 X CH6</strain>
    </source>
</reference>
<dbReference type="InterPro" id="IPR001623">
    <property type="entry name" value="DnaJ_domain"/>
</dbReference>
<dbReference type="Gene3D" id="1.10.287.110">
    <property type="entry name" value="DnaJ domain"/>
    <property type="match status" value="1"/>
</dbReference>
<feature type="non-terminal residue" evidence="2">
    <location>
        <position position="1"/>
    </location>
</feature>
<dbReference type="InterPro" id="IPR018253">
    <property type="entry name" value="DnaJ_domain_CS"/>
</dbReference>